<evidence type="ECO:0000313" key="1">
    <source>
        <dbReference type="EMBL" id="GAH16602.1"/>
    </source>
</evidence>
<dbReference type="EMBL" id="BART01030356">
    <property type="protein sequence ID" value="GAH16602.1"/>
    <property type="molecule type" value="Genomic_DNA"/>
</dbReference>
<gene>
    <name evidence="1" type="ORF">S01H4_53029</name>
</gene>
<reference evidence="1" key="1">
    <citation type="journal article" date="2014" name="Front. Microbiol.">
        <title>High frequency of phylogenetically diverse reductive dehalogenase-homologous genes in deep subseafloor sedimentary metagenomes.</title>
        <authorList>
            <person name="Kawai M."/>
            <person name="Futagami T."/>
            <person name="Toyoda A."/>
            <person name="Takaki Y."/>
            <person name="Nishi S."/>
            <person name="Hori S."/>
            <person name="Arai W."/>
            <person name="Tsubouchi T."/>
            <person name="Morono Y."/>
            <person name="Uchiyama I."/>
            <person name="Ito T."/>
            <person name="Fujiyama A."/>
            <person name="Inagaki F."/>
            <person name="Takami H."/>
        </authorList>
    </citation>
    <scope>NUCLEOTIDE SEQUENCE</scope>
    <source>
        <strain evidence="1">Expedition CK06-06</strain>
    </source>
</reference>
<sequence>IVTPHGKAQRSGDNKRPQTYRICPIWIENNPLPAILKKSRSGRVDWN</sequence>
<feature type="non-terminal residue" evidence="1">
    <location>
        <position position="1"/>
    </location>
</feature>
<protein>
    <submittedName>
        <fullName evidence="1">Uncharacterized protein</fullName>
    </submittedName>
</protein>
<proteinExistence type="predicted"/>
<accession>X1D8Q0</accession>
<name>X1D8Q0_9ZZZZ</name>
<organism evidence="1">
    <name type="scientific">marine sediment metagenome</name>
    <dbReference type="NCBI Taxonomy" id="412755"/>
    <lineage>
        <taxon>unclassified sequences</taxon>
        <taxon>metagenomes</taxon>
        <taxon>ecological metagenomes</taxon>
    </lineage>
</organism>
<comment type="caution">
    <text evidence="1">The sequence shown here is derived from an EMBL/GenBank/DDBJ whole genome shotgun (WGS) entry which is preliminary data.</text>
</comment>
<dbReference type="AlphaFoldDB" id="X1D8Q0"/>